<dbReference type="Pfam" id="PF04333">
    <property type="entry name" value="MlaA"/>
    <property type="match status" value="1"/>
</dbReference>
<feature type="compositionally biased region" description="Gly residues" evidence="3">
    <location>
        <begin position="271"/>
        <end position="280"/>
    </location>
</feature>
<sequence length="296" mass="30927">MKNNTLTRLLTLAAAGIALGGCATVKNPDPRDPWEGFNRGVYTFNDKVDRAVLRPIAVGYTKVTPQPVQSCIHNIFNNVGDIWSAANSMLQGRGVDAINTFGRFLFNTTMGVGGCFDVATANGAKRIPNDFGTTLGVWGVGQGPYLVLPFWGSSTVRDTAGLAGDFTGNQWTSIGAIENVPIRNSLYGVWVVDRRASLLDATDTVDRVALDPYSFVRDAYLQRRAAMVLGRKAGDENNLPNYEDEDEGVDGNGGAATVPAGSTNSATPAGPGMGGAGAGATGSVPSGKQPAPAQGK</sequence>
<organism evidence="5 6">
    <name type="scientific">Bordetella genomosp. 9</name>
    <dbReference type="NCBI Taxonomy" id="1416803"/>
    <lineage>
        <taxon>Bacteria</taxon>
        <taxon>Pseudomonadati</taxon>
        <taxon>Pseudomonadota</taxon>
        <taxon>Betaproteobacteria</taxon>
        <taxon>Burkholderiales</taxon>
        <taxon>Alcaligenaceae</taxon>
        <taxon>Bordetella</taxon>
    </lineage>
</organism>
<comment type="similarity">
    <text evidence="1">Belongs to the MlaA family.</text>
</comment>
<dbReference type="EMBL" id="CP021109">
    <property type="protein sequence ID" value="ARP84878.1"/>
    <property type="molecule type" value="Genomic_DNA"/>
</dbReference>
<evidence type="ECO:0000256" key="4">
    <source>
        <dbReference type="SAM" id="SignalP"/>
    </source>
</evidence>
<dbReference type="GO" id="GO:0120010">
    <property type="term" value="P:intermembrane phospholipid transfer"/>
    <property type="evidence" value="ECO:0007669"/>
    <property type="project" value="TreeGrafter"/>
</dbReference>
<evidence type="ECO:0000313" key="6">
    <source>
        <dbReference type="Proteomes" id="UP000194139"/>
    </source>
</evidence>
<dbReference type="RefSeq" id="WP_086055764.1">
    <property type="nucleotide sequence ID" value="NZ_CP021109.1"/>
</dbReference>
<dbReference type="GO" id="GO:0016020">
    <property type="term" value="C:membrane"/>
    <property type="evidence" value="ECO:0007669"/>
    <property type="project" value="InterPro"/>
</dbReference>
<name>A0A1W6YV68_9BORD</name>
<keyword evidence="2 4" id="KW-0732">Signal</keyword>
<evidence type="ECO:0000313" key="5">
    <source>
        <dbReference type="EMBL" id="ARP84878.1"/>
    </source>
</evidence>
<dbReference type="PRINTS" id="PR01805">
    <property type="entry name" value="VACJLIPOPROT"/>
</dbReference>
<accession>A0A1W6YV68</accession>
<evidence type="ECO:0008006" key="7">
    <source>
        <dbReference type="Google" id="ProtNLM"/>
    </source>
</evidence>
<evidence type="ECO:0000256" key="2">
    <source>
        <dbReference type="ARBA" id="ARBA00022729"/>
    </source>
</evidence>
<evidence type="ECO:0000256" key="3">
    <source>
        <dbReference type="SAM" id="MobiDB-lite"/>
    </source>
</evidence>
<protein>
    <recommendedName>
        <fullName evidence="7">ABC transporter</fullName>
    </recommendedName>
</protein>
<dbReference type="AlphaFoldDB" id="A0A1W6YV68"/>
<dbReference type="PANTHER" id="PTHR30035">
    <property type="entry name" value="LIPOPROTEIN VACJ-RELATED"/>
    <property type="match status" value="1"/>
</dbReference>
<feature type="chain" id="PRO_5012868294" description="ABC transporter" evidence="4">
    <location>
        <begin position="24"/>
        <end position="296"/>
    </location>
</feature>
<proteinExistence type="inferred from homology"/>
<feature type="region of interest" description="Disordered" evidence="3">
    <location>
        <begin position="234"/>
        <end position="296"/>
    </location>
</feature>
<dbReference type="OrthoDB" id="9785326at2"/>
<feature type="signal peptide" evidence="4">
    <location>
        <begin position="1"/>
        <end position="23"/>
    </location>
</feature>
<keyword evidence="6" id="KW-1185">Reference proteome</keyword>
<dbReference type="InterPro" id="IPR007428">
    <property type="entry name" value="MlaA"/>
</dbReference>
<dbReference type="Proteomes" id="UP000194139">
    <property type="component" value="Chromosome"/>
</dbReference>
<dbReference type="PANTHER" id="PTHR30035:SF3">
    <property type="entry name" value="INTERMEMBRANE PHOSPHOLIPID TRANSPORT SYSTEM LIPOPROTEIN MLAA"/>
    <property type="match status" value="1"/>
</dbReference>
<gene>
    <name evidence="5" type="ORF">CAL13_00540</name>
</gene>
<reference evidence="5 6" key="1">
    <citation type="submission" date="2017-05" db="EMBL/GenBank/DDBJ databases">
        <title>Complete and WGS of Bordetella genogroups.</title>
        <authorList>
            <person name="Spilker T."/>
            <person name="LiPuma J."/>
        </authorList>
    </citation>
    <scope>NUCLEOTIDE SEQUENCE [LARGE SCALE GENOMIC DNA]</scope>
    <source>
        <strain evidence="5 6">AU17164</strain>
    </source>
</reference>
<evidence type="ECO:0000256" key="1">
    <source>
        <dbReference type="ARBA" id="ARBA00010634"/>
    </source>
</evidence>
<dbReference type="PROSITE" id="PS51257">
    <property type="entry name" value="PROKAR_LIPOPROTEIN"/>
    <property type="match status" value="1"/>
</dbReference>